<dbReference type="HOGENOM" id="CLU_090062_3_1_5"/>
<dbReference type="GO" id="GO:0051213">
    <property type="term" value="F:dioxygenase activity"/>
    <property type="evidence" value="ECO:0007669"/>
    <property type="project" value="UniProtKB-KW"/>
</dbReference>
<gene>
    <name evidence="1" type="ORF">SKP52_04725</name>
</gene>
<dbReference type="Pfam" id="PF08883">
    <property type="entry name" value="DOPA_dioxygen"/>
    <property type="match status" value="1"/>
</dbReference>
<sequence>MNESDVCMNNPDAPYHAHIYCDPAERPAAAALRDVFGIDPAILFVGDMTEGAAGPHPIAQYEVHFLGAAVPAVVATIKATGLRALVHPLTDDDLADHTTLAHWIGEPVELDVTVLDPPGVNQGIPRFGISDF</sequence>
<keyword evidence="1" id="KW-0560">Oxidoreductase</keyword>
<dbReference type="STRING" id="1515612.SKP52_04725"/>
<dbReference type="SUPFAM" id="SSF143410">
    <property type="entry name" value="DOPA-like"/>
    <property type="match status" value="1"/>
</dbReference>
<dbReference type="PANTHER" id="PTHR36423:SF2">
    <property type="entry name" value="AFR070WP"/>
    <property type="match status" value="1"/>
</dbReference>
<organism evidence="1 2">
    <name type="scientific">Sphingopyxis fribergensis</name>
    <dbReference type="NCBI Taxonomy" id="1515612"/>
    <lineage>
        <taxon>Bacteria</taxon>
        <taxon>Pseudomonadati</taxon>
        <taxon>Pseudomonadota</taxon>
        <taxon>Alphaproteobacteria</taxon>
        <taxon>Sphingomonadales</taxon>
        <taxon>Sphingomonadaceae</taxon>
        <taxon>Sphingopyxis</taxon>
    </lineage>
</organism>
<name>A0A0A7PIW4_9SPHN</name>
<dbReference type="Gene3D" id="3.30.70.1240">
    <property type="entry name" value="DOPA-like domains"/>
    <property type="match status" value="1"/>
</dbReference>
<dbReference type="Proteomes" id="UP000030907">
    <property type="component" value="Chromosome"/>
</dbReference>
<evidence type="ECO:0000313" key="2">
    <source>
        <dbReference type="Proteomes" id="UP000030907"/>
    </source>
</evidence>
<dbReference type="InterPro" id="IPR023389">
    <property type="entry name" value="DOPA-like_sf"/>
</dbReference>
<protein>
    <submittedName>
        <fullName evidence="1">Aromatic ring-cleaving dioxygenase-like protein</fullName>
    </submittedName>
</protein>
<proteinExistence type="predicted"/>
<dbReference type="PANTHER" id="PTHR36423">
    <property type="entry name" value="AFR070WP"/>
    <property type="match status" value="1"/>
</dbReference>
<evidence type="ECO:0000313" key="1">
    <source>
        <dbReference type="EMBL" id="AJA07872.1"/>
    </source>
</evidence>
<dbReference type="AlphaFoldDB" id="A0A0A7PIW4"/>
<dbReference type="KEGG" id="sphk:SKP52_04725"/>
<dbReference type="RefSeq" id="WP_228383821.1">
    <property type="nucleotide sequence ID" value="NZ_CP009122.1"/>
</dbReference>
<accession>A0A0A7PIW4</accession>
<dbReference type="EMBL" id="CP009122">
    <property type="protein sequence ID" value="AJA07872.1"/>
    <property type="molecule type" value="Genomic_DNA"/>
</dbReference>
<keyword evidence="1" id="KW-0223">Dioxygenase</keyword>
<keyword evidence="2" id="KW-1185">Reference proteome</keyword>
<dbReference type="InterPro" id="IPR014980">
    <property type="entry name" value="DOPA_dioxygen"/>
</dbReference>
<reference evidence="1 2" key="1">
    <citation type="journal article" date="2015" name="Int. J. Syst. Evol. Microbiol.">
        <title>Description of Sphingopyxis fribergensis sp. nov. - a soil bacterium with the ability to degrade styrene and phenylacetic acid.</title>
        <authorList>
            <person name="Oelschlagel M."/>
            <person name="Ruckert C."/>
            <person name="Kalinowski J."/>
            <person name="Schmidt G."/>
            <person name="Schlomann M."/>
            <person name="Tischler D."/>
        </authorList>
    </citation>
    <scope>NUCLEOTIDE SEQUENCE [LARGE SCALE GENOMIC DNA]</scope>
    <source>
        <strain evidence="1 2">Kp5.2</strain>
    </source>
</reference>